<evidence type="ECO:0000259" key="4">
    <source>
        <dbReference type="Pfam" id="PF01176"/>
    </source>
</evidence>
<dbReference type="InterPro" id="IPR039294">
    <property type="entry name" value="EIF1AD"/>
</dbReference>
<dbReference type="EMBL" id="JAVRRG010000037">
    <property type="protein sequence ID" value="KAK5094031.1"/>
    <property type="molecule type" value="Genomic_DNA"/>
</dbReference>
<dbReference type="InterPro" id="IPR012340">
    <property type="entry name" value="NA-bd_OB-fold"/>
</dbReference>
<dbReference type="SMART" id="SM00652">
    <property type="entry name" value="eIF1a"/>
    <property type="match status" value="1"/>
</dbReference>
<evidence type="ECO:0000313" key="5">
    <source>
        <dbReference type="EMBL" id="KAK5094031.1"/>
    </source>
</evidence>
<comment type="caution">
    <text evidence="5">The sequence shown here is derived from an EMBL/GenBank/DDBJ whole genome shotgun (WGS) entry which is preliminary data.</text>
</comment>
<proteinExistence type="inferred from homology"/>
<dbReference type="InterPro" id="IPR006196">
    <property type="entry name" value="RNA-binding_domain_S1_IF1"/>
</dbReference>
<organism evidence="5 6">
    <name type="scientific">Lithohypha guttulata</name>
    <dbReference type="NCBI Taxonomy" id="1690604"/>
    <lineage>
        <taxon>Eukaryota</taxon>
        <taxon>Fungi</taxon>
        <taxon>Dikarya</taxon>
        <taxon>Ascomycota</taxon>
        <taxon>Pezizomycotina</taxon>
        <taxon>Eurotiomycetes</taxon>
        <taxon>Chaetothyriomycetidae</taxon>
        <taxon>Chaetothyriales</taxon>
        <taxon>Trichomeriaceae</taxon>
        <taxon>Lithohypha</taxon>
    </lineage>
</organism>
<dbReference type="Proteomes" id="UP001345013">
    <property type="component" value="Unassembled WGS sequence"/>
</dbReference>
<protein>
    <recommendedName>
        <fullName evidence="4">S1-like domain-containing protein</fullName>
    </recommendedName>
</protein>
<dbReference type="InterPro" id="IPR001253">
    <property type="entry name" value="TIF_eIF-1A"/>
</dbReference>
<dbReference type="PANTHER" id="PTHR21641:SF0">
    <property type="entry name" value="RNA-BINDING PROTEIN EIF1AD-RELATED"/>
    <property type="match status" value="1"/>
</dbReference>
<sequence>MPPPRRKLQATVEETLTPPAALSDGQHIARIKNAAGNNLYNVELAGELGARFRSTIWLKRGGFVLVDANTLADRENKIDGEIVNVVRDEKAWRKAPFWPKEFAKKFTITSDSDEEESTVGKMPPSEDEDDG</sequence>
<name>A0ABR0KE66_9EURO</name>
<evidence type="ECO:0000256" key="2">
    <source>
        <dbReference type="ARBA" id="ARBA00022884"/>
    </source>
</evidence>
<reference evidence="5 6" key="1">
    <citation type="submission" date="2023-08" db="EMBL/GenBank/DDBJ databases">
        <title>Black Yeasts Isolated from many extreme environments.</title>
        <authorList>
            <person name="Coleine C."/>
            <person name="Stajich J.E."/>
            <person name="Selbmann L."/>
        </authorList>
    </citation>
    <scope>NUCLEOTIDE SEQUENCE [LARGE SCALE GENOMIC DNA]</scope>
    <source>
        <strain evidence="5 6">CCFEE 5885</strain>
    </source>
</reference>
<feature type="domain" description="S1-like" evidence="4">
    <location>
        <begin position="25"/>
        <end position="85"/>
    </location>
</feature>
<keyword evidence="2" id="KW-0694">RNA-binding</keyword>
<accession>A0ABR0KE66</accession>
<dbReference type="SUPFAM" id="SSF50249">
    <property type="entry name" value="Nucleic acid-binding proteins"/>
    <property type="match status" value="1"/>
</dbReference>
<comment type="similarity">
    <text evidence="1">Belongs to the EIF1AD family.</text>
</comment>
<gene>
    <name evidence="5" type="ORF">LTR24_003840</name>
</gene>
<feature type="region of interest" description="Disordered" evidence="3">
    <location>
        <begin position="109"/>
        <end position="131"/>
    </location>
</feature>
<evidence type="ECO:0000256" key="3">
    <source>
        <dbReference type="SAM" id="MobiDB-lite"/>
    </source>
</evidence>
<dbReference type="Pfam" id="PF01176">
    <property type="entry name" value="eIF-1a"/>
    <property type="match status" value="1"/>
</dbReference>
<dbReference type="Gene3D" id="2.40.50.140">
    <property type="entry name" value="Nucleic acid-binding proteins"/>
    <property type="match status" value="1"/>
</dbReference>
<evidence type="ECO:0000256" key="1">
    <source>
        <dbReference type="ARBA" id="ARBA00007340"/>
    </source>
</evidence>
<evidence type="ECO:0000313" key="6">
    <source>
        <dbReference type="Proteomes" id="UP001345013"/>
    </source>
</evidence>
<keyword evidence="6" id="KW-1185">Reference proteome</keyword>
<dbReference type="PANTHER" id="PTHR21641">
    <property type="entry name" value="TRANSLATION INITIATION FACTOR-RELATED"/>
    <property type="match status" value="1"/>
</dbReference>